<evidence type="ECO:0000256" key="1">
    <source>
        <dbReference type="SAM" id="MobiDB-lite"/>
    </source>
</evidence>
<dbReference type="Pfam" id="PF01047">
    <property type="entry name" value="MarR"/>
    <property type="match status" value="1"/>
</dbReference>
<keyword evidence="4" id="KW-1185">Reference proteome</keyword>
<dbReference type="KEGG" id="psl:Psta_1502"/>
<dbReference type="AlphaFoldDB" id="D2QXJ2"/>
<dbReference type="InterPro" id="IPR036390">
    <property type="entry name" value="WH_DNA-bd_sf"/>
</dbReference>
<organism evidence="3 4">
    <name type="scientific">Pirellula staleyi (strain ATCC 27377 / DSM 6068 / ICPB 4128)</name>
    <name type="common">Pirella staleyi</name>
    <dbReference type="NCBI Taxonomy" id="530564"/>
    <lineage>
        <taxon>Bacteria</taxon>
        <taxon>Pseudomonadati</taxon>
        <taxon>Planctomycetota</taxon>
        <taxon>Planctomycetia</taxon>
        <taxon>Pirellulales</taxon>
        <taxon>Pirellulaceae</taxon>
        <taxon>Pirellula</taxon>
    </lineage>
</organism>
<dbReference type="OrthoDB" id="213484at2"/>
<dbReference type="SMART" id="SM00347">
    <property type="entry name" value="HTH_MARR"/>
    <property type="match status" value="1"/>
</dbReference>
<dbReference type="Gene3D" id="1.10.10.10">
    <property type="entry name" value="Winged helix-like DNA-binding domain superfamily/Winged helix DNA-binding domain"/>
    <property type="match status" value="1"/>
</dbReference>
<proteinExistence type="predicted"/>
<dbReference type="GO" id="GO:0003700">
    <property type="term" value="F:DNA-binding transcription factor activity"/>
    <property type="evidence" value="ECO:0007669"/>
    <property type="project" value="InterPro"/>
</dbReference>
<dbReference type="InterPro" id="IPR000835">
    <property type="entry name" value="HTH_MarR-typ"/>
</dbReference>
<evidence type="ECO:0000313" key="3">
    <source>
        <dbReference type="EMBL" id="ADB16177.1"/>
    </source>
</evidence>
<accession>D2QXJ2</accession>
<sequence length="186" mass="21290">MEPAANRKKSKRFDSPEQEAYLHMWRTYDRLKAIEEELFGRYELSAQQYNTLRLLRSVYPGSVPTLAIGAQLISRAPDMTRMVDKLEQRGLVARTRRSDNRRVVEVAVTEQGLALLEELDQPVRDCHAKQLGHLTAEDLQQLVRLMEIARRPHEDPEHPWLSPKQETAKNEAGKSGSLPPDATKLP</sequence>
<dbReference type="HOGENOM" id="CLU_083287_27_2_0"/>
<dbReference type="EMBL" id="CP001848">
    <property type="protein sequence ID" value="ADB16177.1"/>
    <property type="molecule type" value="Genomic_DNA"/>
</dbReference>
<protein>
    <submittedName>
        <fullName evidence="3">Transcriptional regulator, MarR family</fullName>
    </submittedName>
</protein>
<dbReference type="PANTHER" id="PTHR33164:SF101">
    <property type="entry name" value="TRANSCRIPTIONAL REPRESSOR MPRA"/>
    <property type="match status" value="1"/>
</dbReference>
<name>D2QXJ2_PIRSD</name>
<dbReference type="InterPro" id="IPR039422">
    <property type="entry name" value="MarR/SlyA-like"/>
</dbReference>
<dbReference type="STRING" id="530564.Psta_1502"/>
<feature type="region of interest" description="Disordered" evidence="1">
    <location>
        <begin position="150"/>
        <end position="186"/>
    </location>
</feature>
<gene>
    <name evidence="3" type="ordered locus">Psta_1502</name>
</gene>
<dbReference type="GO" id="GO:0006950">
    <property type="term" value="P:response to stress"/>
    <property type="evidence" value="ECO:0007669"/>
    <property type="project" value="TreeGrafter"/>
</dbReference>
<dbReference type="SUPFAM" id="SSF46785">
    <property type="entry name" value="Winged helix' DNA-binding domain"/>
    <property type="match status" value="1"/>
</dbReference>
<reference evidence="3 4" key="1">
    <citation type="journal article" date="2009" name="Stand. Genomic Sci.">
        <title>Complete genome sequence of Pirellula staleyi type strain (ATCC 27377).</title>
        <authorList>
            <person name="Clum A."/>
            <person name="Tindall B.J."/>
            <person name="Sikorski J."/>
            <person name="Ivanova N."/>
            <person name="Mavrommatis K."/>
            <person name="Lucas S."/>
            <person name="Glavina del Rio T."/>
            <person name="Nolan M."/>
            <person name="Chen F."/>
            <person name="Tice H."/>
            <person name="Pitluck S."/>
            <person name="Cheng J.F."/>
            <person name="Chertkov O."/>
            <person name="Brettin T."/>
            <person name="Han C."/>
            <person name="Detter J.C."/>
            <person name="Kuske C."/>
            <person name="Bruce D."/>
            <person name="Goodwin L."/>
            <person name="Ovchinikova G."/>
            <person name="Pati A."/>
            <person name="Mikhailova N."/>
            <person name="Chen A."/>
            <person name="Palaniappan K."/>
            <person name="Land M."/>
            <person name="Hauser L."/>
            <person name="Chang Y.J."/>
            <person name="Jeffries C.D."/>
            <person name="Chain P."/>
            <person name="Rohde M."/>
            <person name="Goker M."/>
            <person name="Bristow J."/>
            <person name="Eisen J.A."/>
            <person name="Markowitz V."/>
            <person name="Hugenholtz P."/>
            <person name="Kyrpides N.C."/>
            <person name="Klenk H.P."/>
            <person name="Lapidus A."/>
        </authorList>
    </citation>
    <scope>NUCLEOTIDE SEQUENCE [LARGE SCALE GENOMIC DNA]</scope>
    <source>
        <strain evidence="4">ATCC 27377 / DSM 6068 / ICPB 4128</strain>
    </source>
</reference>
<evidence type="ECO:0000259" key="2">
    <source>
        <dbReference type="PROSITE" id="PS50995"/>
    </source>
</evidence>
<dbReference type="PRINTS" id="PR00598">
    <property type="entry name" value="HTHMARR"/>
</dbReference>
<dbReference type="PROSITE" id="PS50995">
    <property type="entry name" value="HTH_MARR_2"/>
    <property type="match status" value="1"/>
</dbReference>
<dbReference type="eggNOG" id="COG1846">
    <property type="taxonomic scope" value="Bacteria"/>
</dbReference>
<dbReference type="InterPro" id="IPR036388">
    <property type="entry name" value="WH-like_DNA-bd_sf"/>
</dbReference>
<evidence type="ECO:0000313" key="4">
    <source>
        <dbReference type="Proteomes" id="UP000001887"/>
    </source>
</evidence>
<feature type="domain" description="HTH marR-type" evidence="2">
    <location>
        <begin position="17"/>
        <end position="151"/>
    </location>
</feature>
<dbReference type="Proteomes" id="UP000001887">
    <property type="component" value="Chromosome"/>
</dbReference>
<dbReference type="PANTHER" id="PTHR33164">
    <property type="entry name" value="TRANSCRIPTIONAL REGULATOR, MARR FAMILY"/>
    <property type="match status" value="1"/>
</dbReference>